<dbReference type="Gene3D" id="2.60.120.200">
    <property type="match status" value="5"/>
</dbReference>
<dbReference type="GO" id="GO:0004553">
    <property type="term" value="F:hydrolase activity, hydrolyzing O-glycosyl compounds"/>
    <property type="evidence" value="ECO:0007669"/>
    <property type="project" value="UniProtKB-ARBA"/>
</dbReference>
<dbReference type="SUPFAM" id="SSF49899">
    <property type="entry name" value="Concanavalin A-like lectins/glucanases"/>
    <property type="match status" value="1"/>
</dbReference>
<feature type="chain" id="PRO_5037855126" evidence="2">
    <location>
        <begin position="24"/>
        <end position="3163"/>
    </location>
</feature>
<evidence type="ECO:0000256" key="1">
    <source>
        <dbReference type="ARBA" id="ARBA00022737"/>
    </source>
</evidence>
<dbReference type="EMBL" id="JADIMV010000022">
    <property type="protein sequence ID" value="MBO8439236.1"/>
    <property type="molecule type" value="Genomic_DNA"/>
</dbReference>
<dbReference type="PANTHER" id="PTHR46708:SF2">
    <property type="entry name" value="FIBRONECTIN TYPE-III DOMAIN-CONTAINING PROTEIN"/>
    <property type="match status" value="1"/>
</dbReference>
<feature type="domain" description="Fibronectin type-III" evidence="3">
    <location>
        <begin position="1195"/>
        <end position="1286"/>
    </location>
</feature>
<organism evidence="4 5">
    <name type="scientific">Candidatus Aphodosoma intestinipullorum</name>
    <dbReference type="NCBI Taxonomy" id="2840674"/>
    <lineage>
        <taxon>Bacteria</taxon>
        <taxon>Pseudomonadati</taxon>
        <taxon>Bacteroidota</taxon>
        <taxon>Bacteroidia</taxon>
        <taxon>Bacteroidales</taxon>
        <taxon>Candidatus Aphodosoma</taxon>
    </lineage>
</organism>
<dbReference type="InterPro" id="IPR003961">
    <property type="entry name" value="FN3_dom"/>
</dbReference>
<dbReference type="Proteomes" id="UP000712007">
    <property type="component" value="Unassembled WGS sequence"/>
</dbReference>
<dbReference type="SMART" id="SM00060">
    <property type="entry name" value="FN3"/>
    <property type="match status" value="10"/>
</dbReference>
<feature type="signal peptide" evidence="2">
    <location>
        <begin position="1"/>
        <end position="23"/>
    </location>
</feature>
<dbReference type="NCBIfam" id="NF038128">
    <property type="entry name" value="choice_anch_J"/>
    <property type="match status" value="2"/>
</dbReference>
<name>A0A940DIT3_9BACT</name>
<keyword evidence="2" id="KW-0732">Signal</keyword>
<feature type="domain" description="Fibronectin type-III" evidence="3">
    <location>
        <begin position="1939"/>
        <end position="2027"/>
    </location>
</feature>
<evidence type="ECO:0000313" key="4">
    <source>
        <dbReference type="EMBL" id="MBO8439236.1"/>
    </source>
</evidence>
<proteinExistence type="predicted"/>
<dbReference type="SUPFAM" id="SSF49265">
    <property type="entry name" value="Fibronectin type III"/>
    <property type="match status" value="4"/>
</dbReference>
<feature type="domain" description="Fibronectin type-III" evidence="3">
    <location>
        <begin position="437"/>
        <end position="523"/>
    </location>
</feature>
<feature type="domain" description="Fibronectin type-III" evidence="3">
    <location>
        <begin position="2207"/>
        <end position="2299"/>
    </location>
</feature>
<dbReference type="InterPro" id="IPR013783">
    <property type="entry name" value="Ig-like_fold"/>
</dbReference>
<sequence length="3163" mass="351578">MKALLRGLMAMLSAIMLPLYVQAQQNGLNETFENVTSGGIPDGWNVTDSINGRVQWKVYNGGANGSSRCFYFDCYDARDYEYCMAKTPEITVQQGYVLSFDYKNPGGGEFRILISYDGGKTFETNSVVGNLGNDVMDWESFMYELPYKTNNIVLGFMAIGSYSNMRSMSIYLDNVKVGAPPQCAQPSGLMISGIKSTSATLTWTMGTVGGVSNVFNVVVTKDGETVKEEPITTDVSVGNLYEITGLQPNTKYDVKLQTDCSAAYKGLSEWSKAVSFTTSCESVELPQTYTFDDWTGVSECWTVQPADDYVEYGSSDREYMGNDGQSFMIYGDAYVFTEPIAHAANDMEISFWVYNSNYRGNAELKIGQQSDMAASDTYVLLQAVNVQPQQWTQVVIYTDGSAHAATENTYIVFSTENLNYQLYLDDLTIKTLPTCLRPSDVKVSKIGDTEMSFEWKGTPGCNLEVYNSENGQEPVLLGTVTSAANTLENLTSDKEYNLSFKANCGGEQSDWSLDNITIRTACAPLSLSDGDVSCNFDDGSLPECWRIEDYELSWRISGNEQYSGLYSLQSEYAQGRSLLILPYMNIPEENAYQVDLYMFGDGYNYSSDDMSILNIYVNENTPDTAGAILLKSLYRGTTWEPVVPQEGWNEYMADIPVKGDVYVILEVISDYGENIYIDDLRVRKIPSCLKPKNFEVKSVGDDNAVIGWTAGGSETEWYVEYIYEGLEIPIITENTDAPQVTISGLTANTDYTVDLKVVAHCSADDVSDTLKSSVNFTTSCGTINIEETGSYTEDFSGNGWNCWTILETYTKEGWGGTFTKYPYVGSYDELTMQGDELTGNMFAMPSFDYENVGDWRVQFDYVSDDGCTLEVGVMKDLNDSRSFQSIAAIEGTSENKHYKVNLDSYSGYGYIVFKYTSTSYDYGSTLDNVTVDRIPMCPDIEAVKIDSIYDVKVDLTVTCSDVTAFEVVYGEPRCNPNELAMEPIYKEGTTFTIDGLSGDTDYDLYVRAVCGEERGAWCDEPVSFHTQCEHKEIVQGTPFTDGFEDYGSYDMGCWKSLPVAGVAIWESRSSSYDSYEGRRYFSLAGDYGVAAEADLYYPVLLKAGVQYEIEFYVKVDNNYSGSEIEVALSNTVDPQDLTAVTIITRPVDNREWQEVRRFFTPATDVKFLRIRGTTVGGIYDLGLDALTLKCVPCKYPEEISVMQLTETGARLMWETGAAKWNVKVSTTEIDPATTDGDIYDGTSDVNYIDLTALTGNMTYYCYLQALCDDGTESEWTRPYTFKTLCAAEHIPYSESFEDESIMECWLTAGEGSCEISTFQVMDGVYSCEMSTEASVSLITPTLEVESLSSYMFKMHVFSLTDSARLVIGVMTDPSDMGTVAPVAEVVIPDVREWTEVIAYFSTLEGAALDAKNIYITTSNSIVYIDNVSVSEPPSCPKAGALSIKELGTDNITIEWMTNTAPERQWTVKLVANESGEVKEYTGQTSPMKIDGLVPNRDYVIELFAVCGDNVYGDTTTMPFRTACGVEALPFSENFDAVYDMAQRLPSCWNDAIKQGSTSSYNTWETVNSGNYKCVEFDADYNAKGNQCMLQTPVIDLTDAEGAEISFTMQNKSADLHIVVSTDGGISFEDTVTKNIKSEEWAEVQYDLTEFCGNEIIIGFAAISDGSYNSKIYIDNVYVSLPPTCPKSANMSLTEVSDTAVKLSIIDESDTAMWEIAVGKTGFNPDTVKNPHGFTEKNAVVNNLQPITTYEAYIRTVCGENDKSPWSAFPIVFTTECAAEKIPYDETFEEYDDATEIKCISFESIGYVNLSVVSTSYYLLDGKRSLRIVGSGESSFFVLPEIDADIEGLMLSFLYQIPNSGVSVNVGVIHKDSIQEIDNMFRPVATLTKTQSIETAKIKFNNAGVTGRDYRIVINEYNSSYSGELLIDNLHVDEIPTFFSPEDLHVKAVTETSATFVWTQSPDAEGSELMIDEDESSVIEEITTGEKTLTELTPNTEYKVQIRDYKTTNGQKEYTEWCDPLTFRTSQVPVTMPFICSFEQQEADDWTMIASENASWIVSGKDKSAVYEGEQALYVADADSMNVYNCAHGNMVYAYRTVNLEEKLYRLSFMYHVDQSQNAWADDYFKVFLIPSHYDIVAVGTELPEDGIAVSEKLKNKPEWTLFSGDADVDSAGYYNLVFMWNNIANYSTEYVAAAVDSIEMKEVACRPVTGLEVDSVRHASAIVRWTGQNVGIQYVLLEAGEVFDESTESVSDVDEGADSVRLEGLQPQMSYTVYVRSNCGTDGYSDWSEPVSFTTTCVPDTVDLTHAFVEDFETYDKYGDLGCWAQTANGDEEWTLSDKPSNRYEAYSGDKHVYLSWCDEGAWMTRNFVLKGGLSYQMMFYARVDEVSEGTRIAVGVAPEGSSQEQIKLYFDERRLTTDYTMYTARLSVEADGTYAVGLYGEANGVYLSVDSIAIKAVECDMPAAVEVGSVTSAYAKLTWIDVADKYHIVVTGGGVEVDTIVDVSELELNGLMGSTKYRGTISSICEDGNETSATVFEFTTLCYGATIAPVFEDFENVNTLPSCWDNSEGTTDVEEYRWNFYMDETGNGMLRFDSRDNPKDKTNVLKSPAVHIDERGAVMTLDYMNPNGGEMSIYLSTDGGKSYCDTLVNKALKVNEWTTLEENLDRFAGNDVMVIIKSVSCAWYYSNAFHYIDNFRINTIGFTYNLSDTVCAGENYEGYGFSVAAGQLKEGVNQLTRKESDDKALVPDTVYNVSVYVPQQHYYFHDYIQPGETYTGYGFTNGITEPGPDYTRTEISSAGCDSVIHLRLDEVVLDVELDAEICAGDSIWFCDKWEKPIYDSVYVCTMKSVLYPELDSVTRIAVTVLPVETHVFDTICQGDKYGFGDEIYELPGLYPREYLNESGCEATEWLHLEVLDSVIIKDTVICEGVEGELEGMLYGSIGEYRIPIKNKFGCDRYIILRMEVTPRDTFDISGVACEGRPVYLDGFAGITVTKDSVLYRIDTDSKGCDSVTRLSLTFVPTIHTFDTVTISQGESYPYDGETLIAAGDYESRPVMSDVTGCDSINHLHLDVVTSTGKTMVGNLVIVPNPIEAMGTAYIVADWTIRELTGMRMEIIDISGRIIYSDVITETPIVINGIHSSGLYQVRVTDGMGKVHVGKLIVK</sequence>
<dbReference type="Gene3D" id="2.60.120.260">
    <property type="entry name" value="Galactose-binding domain-like"/>
    <property type="match status" value="3"/>
</dbReference>
<dbReference type="PROSITE" id="PS50853">
    <property type="entry name" value="FN3"/>
    <property type="match status" value="6"/>
</dbReference>
<feature type="domain" description="Fibronectin type-III" evidence="3">
    <location>
        <begin position="690"/>
        <end position="781"/>
    </location>
</feature>
<comment type="caution">
    <text evidence="4">The sequence shown here is derived from an EMBL/GenBank/DDBJ whole genome shotgun (WGS) entry which is preliminary data.</text>
</comment>
<feature type="domain" description="Fibronectin type-III" evidence="3">
    <location>
        <begin position="185"/>
        <end position="282"/>
    </location>
</feature>
<protein>
    <submittedName>
        <fullName evidence="4">Fibronectin type III domain-containing protein</fullName>
    </submittedName>
</protein>
<dbReference type="GO" id="GO:0005975">
    <property type="term" value="P:carbohydrate metabolic process"/>
    <property type="evidence" value="ECO:0007669"/>
    <property type="project" value="UniProtKB-ARBA"/>
</dbReference>
<keyword evidence="1" id="KW-0677">Repeat</keyword>
<dbReference type="InterPro" id="IPR050991">
    <property type="entry name" value="ECM_Regulatory_Proteins"/>
</dbReference>
<dbReference type="Gene3D" id="2.60.40.10">
    <property type="entry name" value="Immunoglobulins"/>
    <property type="match status" value="7"/>
</dbReference>
<gene>
    <name evidence="4" type="ORF">IAC51_01135</name>
</gene>
<dbReference type="Pfam" id="PF00041">
    <property type="entry name" value="fn3"/>
    <property type="match status" value="3"/>
</dbReference>
<evidence type="ECO:0000313" key="5">
    <source>
        <dbReference type="Proteomes" id="UP000712007"/>
    </source>
</evidence>
<evidence type="ECO:0000259" key="3">
    <source>
        <dbReference type="PROSITE" id="PS50853"/>
    </source>
</evidence>
<evidence type="ECO:0000256" key="2">
    <source>
        <dbReference type="SAM" id="SignalP"/>
    </source>
</evidence>
<accession>A0A940DIT3</accession>
<reference evidence="4" key="2">
    <citation type="journal article" date="2021" name="PeerJ">
        <title>Extensive microbial diversity within the chicken gut microbiome revealed by metagenomics and culture.</title>
        <authorList>
            <person name="Gilroy R."/>
            <person name="Ravi A."/>
            <person name="Getino M."/>
            <person name="Pursley I."/>
            <person name="Horton D.L."/>
            <person name="Alikhan N.F."/>
            <person name="Baker D."/>
            <person name="Gharbi K."/>
            <person name="Hall N."/>
            <person name="Watson M."/>
            <person name="Adriaenssens E.M."/>
            <person name="Foster-Nyarko E."/>
            <person name="Jarju S."/>
            <person name="Secka A."/>
            <person name="Antonio M."/>
            <person name="Oren A."/>
            <person name="Chaudhuri R.R."/>
            <person name="La Ragione R."/>
            <person name="Hildebrand F."/>
            <person name="Pallen M.J."/>
        </authorList>
    </citation>
    <scope>NUCLEOTIDE SEQUENCE</scope>
    <source>
        <strain evidence="4">3924</strain>
    </source>
</reference>
<reference evidence="4" key="1">
    <citation type="submission" date="2020-10" db="EMBL/GenBank/DDBJ databases">
        <authorList>
            <person name="Gilroy R."/>
        </authorList>
    </citation>
    <scope>NUCLEOTIDE SEQUENCE</scope>
    <source>
        <strain evidence="4">3924</strain>
    </source>
</reference>
<dbReference type="InterPro" id="IPR036116">
    <property type="entry name" value="FN3_sf"/>
</dbReference>
<dbReference type="PANTHER" id="PTHR46708">
    <property type="entry name" value="TENASCIN"/>
    <property type="match status" value="1"/>
</dbReference>
<dbReference type="CDD" id="cd00063">
    <property type="entry name" value="FN3"/>
    <property type="match status" value="6"/>
</dbReference>
<dbReference type="InterPro" id="IPR013320">
    <property type="entry name" value="ConA-like_dom_sf"/>
</dbReference>